<feature type="non-terminal residue" evidence="1">
    <location>
        <position position="110"/>
    </location>
</feature>
<name>A0ACA9R4N9_9GLOM</name>
<evidence type="ECO:0000313" key="2">
    <source>
        <dbReference type="Proteomes" id="UP000789920"/>
    </source>
</evidence>
<comment type="caution">
    <text evidence="1">The sequence shown here is derived from an EMBL/GenBank/DDBJ whole genome shotgun (WGS) entry which is preliminary data.</text>
</comment>
<keyword evidence="2" id="KW-1185">Reference proteome</keyword>
<gene>
    <name evidence="1" type="ORF">RPERSI_LOCUS17088</name>
</gene>
<reference evidence="1" key="1">
    <citation type="submission" date="2021-06" db="EMBL/GenBank/DDBJ databases">
        <authorList>
            <person name="Kallberg Y."/>
            <person name="Tangrot J."/>
            <person name="Rosling A."/>
        </authorList>
    </citation>
    <scope>NUCLEOTIDE SEQUENCE</scope>
    <source>
        <strain evidence="1">MA461A</strain>
    </source>
</reference>
<dbReference type="EMBL" id="CAJVQC010043315">
    <property type="protein sequence ID" value="CAG8777238.1"/>
    <property type="molecule type" value="Genomic_DNA"/>
</dbReference>
<evidence type="ECO:0000313" key="1">
    <source>
        <dbReference type="EMBL" id="CAG8777238.1"/>
    </source>
</evidence>
<sequence length="110" mass="12791">TTEGDRIVFNVILKSESGRDKHYEWLKNNYNMIVGKSEQNILSIKNKNFVKDFSVDGFYGYSGWFTKEFASKELKQRDEVAVVEQDIIIKINYVVPRSVQNAVIPNRNLD</sequence>
<feature type="non-terminal residue" evidence="1">
    <location>
        <position position="1"/>
    </location>
</feature>
<accession>A0ACA9R4N9</accession>
<organism evidence="1 2">
    <name type="scientific">Racocetra persica</name>
    <dbReference type="NCBI Taxonomy" id="160502"/>
    <lineage>
        <taxon>Eukaryota</taxon>
        <taxon>Fungi</taxon>
        <taxon>Fungi incertae sedis</taxon>
        <taxon>Mucoromycota</taxon>
        <taxon>Glomeromycotina</taxon>
        <taxon>Glomeromycetes</taxon>
        <taxon>Diversisporales</taxon>
        <taxon>Gigasporaceae</taxon>
        <taxon>Racocetra</taxon>
    </lineage>
</organism>
<proteinExistence type="predicted"/>
<protein>
    <submittedName>
        <fullName evidence="1">12288_t:CDS:1</fullName>
    </submittedName>
</protein>
<dbReference type="Proteomes" id="UP000789920">
    <property type="component" value="Unassembled WGS sequence"/>
</dbReference>